<proteinExistence type="predicted"/>
<feature type="chain" id="PRO_5045176774" evidence="1">
    <location>
        <begin position="21"/>
        <end position="358"/>
    </location>
</feature>
<organism evidence="2 3">
    <name type="scientific">Sphingomonas kyungheensis</name>
    <dbReference type="NCBI Taxonomy" id="1069987"/>
    <lineage>
        <taxon>Bacteria</taxon>
        <taxon>Pseudomonadati</taxon>
        <taxon>Pseudomonadota</taxon>
        <taxon>Alphaproteobacteria</taxon>
        <taxon>Sphingomonadales</taxon>
        <taxon>Sphingomonadaceae</taxon>
        <taxon>Sphingomonas</taxon>
    </lineage>
</organism>
<gene>
    <name evidence="2" type="ORF">V8201_12195</name>
</gene>
<dbReference type="RefSeq" id="WP_336545462.1">
    <property type="nucleotide sequence ID" value="NZ_JBBBDM010000005.1"/>
</dbReference>
<evidence type="ECO:0000313" key="3">
    <source>
        <dbReference type="Proteomes" id="UP001367771"/>
    </source>
</evidence>
<dbReference type="Proteomes" id="UP001367771">
    <property type="component" value="Unassembled WGS sequence"/>
</dbReference>
<accession>A0ABU8H4E1</accession>
<keyword evidence="1" id="KW-0732">Signal</keyword>
<evidence type="ECO:0000256" key="1">
    <source>
        <dbReference type="SAM" id="SignalP"/>
    </source>
</evidence>
<dbReference type="Pfam" id="PF18950">
    <property type="entry name" value="DUF5694"/>
    <property type="match status" value="1"/>
</dbReference>
<name>A0ABU8H4E1_9SPHN</name>
<comment type="caution">
    <text evidence="2">The sequence shown here is derived from an EMBL/GenBank/DDBJ whole genome shotgun (WGS) entry which is preliminary data.</text>
</comment>
<reference evidence="2 3" key="1">
    <citation type="journal article" date="2013" name="Int. J. Syst. Evol. Microbiol.">
        <title>Sphingomonas kyungheensis sp. nov., a bacterium with ginsenoside-converting activity isolated from soil of a ginseng field.</title>
        <authorList>
            <person name="Son H.M."/>
            <person name="Yang J.E."/>
            <person name="Park Y."/>
            <person name="Han C.K."/>
            <person name="Kim S.G."/>
            <person name="Kook M."/>
            <person name="Yi T.H."/>
        </authorList>
    </citation>
    <scope>NUCLEOTIDE SEQUENCE [LARGE SCALE GENOMIC DNA]</scope>
    <source>
        <strain evidence="2 3">LMG 26582</strain>
    </source>
</reference>
<sequence>MRAIWAAAMALAGAATVAPAQDYRPTFRPDMLTDRPAGAPNDVLVLGSAHLSTLPKSFQPERVTPLVDRLAAWRPTAVASENISGLHCDAMRHQHPLHAEAVDGYCYDPAAAGRATGLDVAAANAAVERQLADWPATPSPAQRRRLAMLFLAAGEPASALVQWLRLPPAERRAGNSLTDAAVAEIRRRAIDRNETALIAAPLAARAGLERVWSVDDQSFVGAPMDDAAYGAAIAKAWDNPASKARAAADAALIARLGAPDGLLDLYRAFNAPDYAAQAYRGDWGAALTELSAQGYGRRYVAYWETRNLRMVANIRELLGRAPGTRLVAIVGASHKGYYEAYLHQMRDVALADTAAVLR</sequence>
<dbReference type="EMBL" id="JBBBDM010000005">
    <property type="protein sequence ID" value="MEI5687841.1"/>
    <property type="molecule type" value="Genomic_DNA"/>
</dbReference>
<keyword evidence="3" id="KW-1185">Reference proteome</keyword>
<protein>
    <submittedName>
        <fullName evidence="2">DUF5694 domain-containing protein</fullName>
    </submittedName>
</protein>
<feature type="signal peptide" evidence="1">
    <location>
        <begin position="1"/>
        <end position="20"/>
    </location>
</feature>
<evidence type="ECO:0000313" key="2">
    <source>
        <dbReference type="EMBL" id="MEI5687841.1"/>
    </source>
</evidence>
<dbReference type="InterPro" id="IPR043749">
    <property type="entry name" value="DUF5694"/>
</dbReference>